<proteinExistence type="inferred from homology"/>
<dbReference type="GO" id="GO:0001897">
    <property type="term" value="P:symbiont-mediated cytolysis of host cell"/>
    <property type="evidence" value="ECO:0007669"/>
    <property type="project" value="UniProtKB-ARBA"/>
</dbReference>
<dbReference type="Pfam" id="PF05382">
    <property type="entry name" value="Amidase_5"/>
    <property type="match status" value="1"/>
</dbReference>
<dbReference type="Pfam" id="PF18013">
    <property type="entry name" value="Phage_lysozyme2"/>
    <property type="match status" value="1"/>
</dbReference>
<dbReference type="Gene3D" id="1.10.530.10">
    <property type="match status" value="1"/>
</dbReference>
<dbReference type="SUPFAM" id="SSF54001">
    <property type="entry name" value="Cysteine proteinases"/>
    <property type="match status" value="1"/>
</dbReference>
<evidence type="ECO:0000313" key="6">
    <source>
        <dbReference type="EMBL" id="DAD71417.1"/>
    </source>
</evidence>
<reference evidence="6" key="1">
    <citation type="journal article" date="2021" name="Proc. Natl. Acad. Sci. U.S.A.">
        <title>A Catalog of Tens of Thousands of Viruses from Human Metagenomes Reveals Hidden Associations with Chronic Diseases.</title>
        <authorList>
            <person name="Tisza M.J."/>
            <person name="Buck C.B."/>
        </authorList>
    </citation>
    <scope>NUCLEOTIDE SEQUENCE</scope>
    <source>
        <strain evidence="6">Ctsf32</strain>
    </source>
</reference>
<sequence length="862" mass="96273">MQVYQDIEGGGLRANAINRTNQTVEQQIWSFFRSKGYSSEGIAGIMGNFQAESALIPNNVQNGYGWSDADYTKQVDSGAYSKDKFVHDSIGYGLAQWTWWTYKRDLYELAKQRGTSIGNLDTQLTFADNAFSNASWGNQLKRATDVRAACDLVLEQYERPAVYNYDVRRSHAYAFYNKYSGYTAPYISSTNSLYGTNQPTATDRAIQWAVAQCNKGYTYSMTNRWGPTSYDCSAFIISAWNKAGVQTGASYTGDMKRCFVANGFTDVRSMVNIDNGNGMRAGDVLVWNAAGTSGAGANGHTAMFIGNGRMVECTPTGIATRNYYRECSWQVVLRYRDAATGAIGPENSESTSDALENAFNEGVNKLGNAISGTIDNWKKTISNIVSKQQFDNDTDLNKKYSSYAEYVEAQRRLRSAGPVDEAEVVRRVTINETPTNISTQRSTGLLSVGTFVESPFIILQIGNYTFGTYKYRKSENNVRVDYPNYMQSINIVKVNGTVNQYTINMVYQIEPGQDPNLLDKIFSSVGYGKIKISYGDYSSPSFIFREEEAIITKLTSNIDFSSSRITYTLFCTSNALQLAARSYNFPGVVCKPSDKIIEILFSEKYGLRQVFTGMKNKTIARRLIAGDDRETDLKPQEGMSPIAYLNYLVSEMSPSGDQTTSLGKSTYHLTIVDDITNEYNGPYFKVVKVTADSSAESLSGADVYEVDVGYSGYVGDTPSNYVMNFQIENDDSWSLLYKYSQQIPTEEYVYNIDNAGNVITQYSPNSTTSSRYHKTTQAQKTWWTQMTQFPITAKLTLKGLLRPAMLMSYVRINSLFYGQRHVSSGLYVITKQQDIVDASGYRTILSLTRVTGDNTLTFTTSN</sequence>
<dbReference type="PANTHER" id="PTHR47359">
    <property type="entry name" value="PEPTIDOGLYCAN DL-ENDOPEPTIDASE CWLO"/>
    <property type="match status" value="1"/>
</dbReference>
<dbReference type="GO" id="GO:0006508">
    <property type="term" value="P:proteolysis"/>
    <property type="evidence" value="ECO:0007669"/>
    <property type="project" value="UniProtKB-KW"/>
</dbReference>
<dbReference type="PANTHER" id="PTHR47359:SF3">
    <property type="entry name" value="NLP_P60 DOMAIN-CONTAINING PROTEIN-RELATED"/>
    <property type="match status" value="1"/>
</dbReference>
<keyword evidence="2" id="KW-0645">Protease</keyword>
<evidence type="ECO:0000256" key="1">
    <source>
        <dbReference type="ARBA" id="ARBA00007074"/>
    </source>
</evidence>
<dbReference type="GO" id="GO:0008234">
    <property type="term" value="F:cysteine-type peptidase activity"/>
    <property type="evidence" value="ECO:0007669"/>
    <property type="project" value="UniProtKB-KW"/>
</dbReference>
<evidence type="ECO:0000256" key="3">
    <source>
        <dbReference type="ARBA" id="ARBA00022801"/>
    </source>
</evidence>
<dbReference type="InterPro" id="IPR000064">
    <property type="entry name" value="NLP_P60_dom"/>
</dbReference>
<protein>
    <submittedName>
        <fullName evidence="6">Peptidoglycan hydrolase</fullName>
    </submittedName>
</protein>
<dbReference type="InterPro" id="IPR008044">
    <property type="entry name" value="Phage_lysin"/>
</dbReference>
<dbReference type="Gene3D" id="3.90.1720.10">
    <property type="entry name" value="endopeptidase domain like (from Nostoc punctiforme)"/>
    <property type="match status" value="1"/>
</dbReference>
<name>A0A8S5LN45_9CAUD</name>
<accession>A0A8S5LN45</accession>
<dbReference type="InterPro" id="IPR038765">
    <property type="entry name" value="Papain-like_cys_pep_sf"/>
</dbReference>
<keyword evidence="4" id="KW-0788">Thiol protease</keyword>
<feature type="domain" description="NlpC/P60" evidence="5">
    <location>
        <begin position="199"/>
        <end position="340"/>
    </location>
</feature>
<comment type="similarity">
    <text evidence="1">Belongs to the peptidase C40 family.</text>
</comment>
<evidence type="ECO:0000256" key="2">
    <source>
        <dbReference type="ARBA" id="ARBA00022670"/>
    </source>
</evidence>
<evidence type="ECO:0000259" key="5">
    <source>
        <dbReference type="PROSITE" id="PS51935"/>
    </source>
</evidence>
<organism evidence="6">
    <name type="scientific">Siphoviridae sp. ctsf32</name>
    <dbReference type="NCBI Taxonomy" id="2827594"/>
    <lineage>
        <taxon>Viruses</taxon>
        <taxon>Duplodnaviria</taxon>
        <taxon>Heunggongvirae</taxon>
        <taxon>Uroviricota</taxon>
        <taxon>Caudoviricetes</taxon>
    </lineage>
</organism>
<keyword evidence="3 6" id="KW-0378">Hydrolase</keyword>
<dbReference type="InterPro" id="IPR041219">
    <property type="entry name" value="Phage_lysozyme2"/>
</dbReference>
<dbReference type="InterPro" id="IPR051794">
    <property type="entry name" value="PG_Endopeptidase_C40"/>
</dbReference>
<evidence type="ECO:0000256" key="4">
    <source>
        <dbReference type="ARBA" id="ARBA00022807"/>
    </source>
</evidence>
<dbReference type="EMBL" id="BK015882">
    <property type="protein sequence ID" value="DAD71417.1"/>
    <property type="molecule type" value="Genomic_DNA"/>
</dbReference>
<dbReference type="PROSITE" id="PS51935">
    <property type="entry name" value="NLPC_P60"/>
    <property type="match status" value="1"/>
</dbReference>